<evidence type="ECO:0000313" key="1">
    <source>
        <dbReference type="EMBL" id="CAG9819030.1"/>
    </source>
</evidence>
<reference evidence="1" key="2">
    <citation type="submission" date="2022-10" db="EMBL/GenBank/DDBJ databases">
        <authorList>
            <consortium name="ENA_rothamsted_submissions"/>
            <consortium name="culmorum"/>
            <person name="King R."/>
        </authorList>
    </citation>
    <scope>NUCLEOTIDE SEQUENCE</scope>
</reference>
<proteinExistence type="predicted"/>
<dbReference type="EMBL" id="OU896708">
    <property type="protein sequence ID" value="CAG9819030.1"/>
    <property type="molecule type" value="Genomic_DNA"/>
</dbReference>
<reference evidence="1" key="1">
    <citation type="submission" date="2022-01" db="EMBL/GenBank/DDBJ databases">
        <authorList>
            <person name="King R."/>
        </authorList>
    </citation>
    <scope>NUCLEOTIDE SEQUENCE</scope>
</reference>
<gene>
    <name evidence="1" type="ORF">PHAECO_LOCUS5962</name>
</gene>
<dbReference type="AlphaFoldDB" id="A0A9N9SI35"/>
<evidence type="ECO:0000313" key="2">
    <source>
        <dbReference type="Proteomes" id="UP001153737"/>
    </source>
</evidence>
<protein>
    <submittedName>
        <fullName evidence="1">Uncharacterized protein</fullName>
    </submittedName>
</protein>
<dbReference type="Proteomes" id="UP001153737">
    <property type="component" value="Chromosome 2"/>
</dbReference>
<organism evidence="1 2">
    <name type="scientific">Phaedon cochleariae</name>
    <name type="common">Mustard beetle</name>
    <dbReference type="NCBI Taxonomy" id="80249"/>
    <lineage>
        <taxon>Eukaryota</taxon>
        <taxon>Metazoa</taxon>
        <taxon>Ecdysozoa</taxon>
        <taxon>Arthropoda</taxon>
        <taxon>Hexapoda</taxon>
        <taxon>Insecta</taxon>
        <taxon>Pterygota</taxon>
        <taxon>Neoptera</taxon>
        <taxon>Endopterygota</taxon>
        <taxon>Coleoptera</taxon>
        <taxon>Polyphaga</taxon>
        <taxon>Cucujiformia</taxon>
        <taxon>Chrysomeloidea</taxon>
        <taxon>Chrysomelidae</taxon>
        <taxon>Chrysomelinae</taxon>
        <taxon>Chrysomelini</taxon>
        <taxon>Phaedon</taxon>
    </lineage>
</organism>
<name>A0A9N9SI35_PHACE</name>
<sequence>MLVSQAGDENVASKDLSYSICRYLLGLLQAQRDADRERRLRADSETRAKQALQETARCRSRLKLLTTEFQR</sequence>
<keyword evidence="2" id="KW-1185">Reference proteome</keyword>
<accession>A0A9N9SI35</accession>